<evidence type="ECO:0000256" key="7">
    <source>
        <dbReference type="ARBA" id="ARBA00022777"/>
    </source>
</evidence>
<dbReference type="GO" id="GO:0000155">
    <property type="term" value="F:phosphorelay sensor kinase activity"/>
    <property type="evidence" value="ECO:0007669"/>
    <property type="project" value="InterPro"/>
</dbReference>
<evidence type="ECO:0000256" key="3">
    <source>
        <dbReference type="ARBA" id="ARBA00012438"/>
    </source>
</evidence>
<dbReference type="Pfam" id="PF00512">
    <property type="entry name" value="HisKA"/>
    <property type="match status" value="1"/>
</dbReference>
<dbReference type="InterPro" id="IPR050736">
    <property type="entry name" value="Sensor_HK_Regulatory"/>
</dbReference>
<keyword evidence="4" id="KW-0597">Phosphoprotein</keyword>
<evidence type="ECO:0000256" key="1">
    <source>
        <dbReference type="ARBA" id="ARBA00000085"/>
    </source>
</evidence>
<dbReference type="PANTHER" id="PTHR43711">
    <property type="entry name" value="TWO-COMPONENT HISTIDINE KINASE"/>
    <property type="match status" value="1"/>
</dbReference>
<dbReference type="CDD" id="cd00075">
    <property type="entry name" value="HATPase"/>
    <property type="match status" value="1"/>
</dbReference>
<keyword evidence="9" id="KW-0902">Two-component regulatory system</keyword>
<feature type="transmembrane region" description="Helical" evidence="10">
    <location>
        <begin position="130"/>
        <end position="151"/>
    </location>
</feature>
<accession>A0AB39HTV7</accession>
<evidence type="ECO:0000256" key="4">
    <source>
        <dbReference type="ARBA" id="ARBA00022553"/>
    </source>
</evidence>
<evidence type="ECO:0000256" key="9">
    <source>
        <dbReference type="ARBA" id="ARBA00023012"/>
    </source>
</evidence>
<keyword evidence="6" id="KW-0547">Nucleotide-binding</keyword>
<dbReference type="Pfam" id="PF02518">
    <property type="entry name" value="HATPase_c"/>
    <property type="match status" value="1"/>
</dbReference>
<evidence type="ECO:0000256" key="6">
    <source>
        <dbReference type="ARBA" id="ARBA00022741"/>
    </source>
</evidence>
<protein>
    <recommendedName>
        <fullName evidence="3">histidine kinase</fullName>
        <ecNumber evidence="3">2.7.13.3</ecNumber>
    </recommendedName>
</protein>
<evidence type="ECO:0000256" key="8">
    <source>
        <dbReference type="ARBA" id="ARBA00022840"/>
    </source>
</evidence>
<evidence type="ECO:0000256" key="5">
    <source>
        <dbReference type="ARBA" id="ARBA00022679"/>
    </source>
</evidence>
<dbReference type="InterPro" id="IPR003661">
    <property type="entry name" value="HisK_dim/P_dom"/>
</dbReference>
<keyword evidence="8" id="KW-0067">ATP-binding</keyword>
<dbReference type="SMART" id="SM00387">
    <property type="entry name" value="HATPase_c"/>
    <property type="match status" value="1"/>
</dbReference>
<dbReference type="SUPFAM" id="SSF55874">
    <property type="entry name" value="ATPase domain of HSP90 chaperone/DNA topoisomerase II/histidine kinase"/>
    <property type="match status" value="1"/>
</dbReference>
<dbReference type="Gene3D" id="1.10.287.130">
    <property type="match status" value="1"/>
</dbReference>
<keyword evidence="5" id="KW-0808">Transferase</keyword>
<dbReference type="FunFam" id="3.30.565.10:FF:000006">
    <property type="entry name" value="Sensor histidine kinase WalK"/>
    <property type="match status" value="1"/>
</dbReference>
<dbReference type="SMART" id="SM00388">
    <property type="entry name" value="HisKA"/>
    <property type="match status" value="1"/>
</dbReference>
<keyword evidence="7 12" id="KW-0418">Kinase</keyword>
<dbReference type="EMBL" id="CP162599">
    <property type="protein sequence ID" value="XDK33641.1"/>
    <property type="molecule type" value="Genomic_DNA"/>
</dbReference>
<evidence type="ECO:0000259" key="11">
    <source>
        <dbReference type="PROSITE" id="PS50109"/>
    </source>
</evidence>
<evidence type="ECO:0000313" key="12">
    <source>
        <dbReference type="EMBL" id="XDK33641.1"/>
    </source>
</evidence>
<dbReference type="PROSITE" id="PS50109">
    <property type="entry name" value="HIS_KIN"/>
    <property type="match status" value="1"/>
</dbReference>
<dbReference type="AlphaFoldDB" id="A0AB39HTV7"/>
<keyword evidence="10" id="KW-0472">Membrane</keyword>
<keyword evidence="10" id="KW-0812">Transmembrane</keyword>
<feature type="domain" description="Histidine kinase" evidence="11">
    <location>
        <begin position="189"/>
        <end position="396"/>
    </location>
</feature>
<name>A0AB39HTV7_9BACI</name>
<dbReference type="InterPro" id="IPR036890">
    <property type="entry name" value="HATPase_C_sf"/>
</dbReference>
<keyword evidence="10" id="KW-1133">Transmembrane helix</keyword>
<sequence>MTFNLFSSDFLSDHYIIIIAAIATNRMALHITLYTMHTLEIDKPIFEKRFKIASNLLLLACFFMPFSITYTVGMIWLIELFNAIVQIYFSYEIIKVIKRFRKNIRMINVICYFVICIATIMQFIDMEFHGNTIFLAFIMMALQAIILAIHYNNAIVEVERANVTLERKVIERTADLIQKEKETIHLISSISHDLRTPISVVGGYIGLLQSDPSIDETNKKYISNSLVRLSQMEKLTLDLFTLSQISDKNYTFELENIHIMRIMKEIKVLYTDHAKEKGITLEVNTVNAICIADKMRVLQILDNLLTNALTYARTSIKIEGRLHKDELQITVSDDGAGIQPKDLPHVFERFYKKSKHGSGLGLSNVKQLVQRMNGTVVVESELDVGTSFRFTLPLAIEGQEKRNLEFI</sequence>
<comment type="catalytic activity">
    <reaction evidence="1">
        <text>ATP + protein L-histidine = ADP + protein N-phospho-L-histidine.</text>
        <dbReference type="EC" id="2.7.13.3"/>
    </reaction>
</comment>
<dbReference type="InterPro" id="IPR003594">
    <property type="entry name" value="HATPase_dom"/>
</dbReference>
<dbReference type="GO" id="GO:0005886">
    <property type="term" value="C:plasma membrane"/>
    <property type="evidence" value="ECO:0007669"/>
    <property type="project" value="UniProtKB-SubCell"/>
</dbReference>
<dbReference type="EC" id="2.7.13.3" evidence="3"/>
<evidence type="ECO:0000256" key="2">
    <source>
        <dbReference type="ARBA" id="ARBA00004651"/>
    </source>
</evidence>
<dbReference type="PANTHER" id="PTHR43711:SF1">
    <property type="entry name" value="HISTIDINE KINASE 1"/>
    <property type="match status" value="1"/>
</dbReference>
<proteinExistence type="predicted"/>
<feature type="transmembrane region" description="Helical" evidence="10">
    <location>
        <begin position="15"/>
        <end position="37"/>
    </location>
</feature>
<feature type="transmembrane region" description="Helical" evidence="10">
    <location>
        <begin position="106"/>
        <end position="124"/>
    </location>
</feature>
<dbReference type="RefSeq" id="WP_368654319.1">
    <property type="nucleotide sequence ID" value="NZ_CP162599.1"/>
</dbReference>
<dbReference type="Gene3D" id="3.30.565.10">
    <property type="entry name" value="Histidine kinase-like ATPase, C-terminal domain"/>
    <property type="match status" value="1"/>
</dbReference>
<dbReference type="InterPro" id="IPR004358">
    <property type="entry name" value="Sig_transdc_His_kin-like_C"/>
</dbReference>
<evidence type="ECO:0000256" key="10">
    <source>
        <dbReference type="SAM" id="Phobius"/>
    </source>
</evidence>
<feature type="transmembrane region" description="Helical" evidence="10">
    <location>
        <begin position="74"/>
        <end position="94"/>
    </location>
</feature>
<gene>
    <name evidence="12" type="ORF">AB4Y30_04625</name>
</gene>
<dbReference type="InterPro" id="IPR005467">
    <property type="entry name" value="His_kinase_dom"/>
</dbReference>
<dbReference type="PRINTS" id="PR00344">
    <property type="entry name" value="BCTRLSENSOR"/>
</dbReference>
<dbReference type="InterPro" id="IPR036097">
    <property type="entry name" value="HisK_dim/P_sf"/>
</dbReference>
<dbReference type="GO" id="GO:0005524">
    <property type="term" value="F:ATP binding"/>
    <property type="evidence" value="ECO:0007669"/>
    <property type="project" value="UniProtKB-KW"/>
</dbReference>
<dbReference type="SUPFAM" id="SSF47384">
    <property type="entry name" value="Homodimeric domain of signal transducing histidine kinase"/>
    <property type="match status" value="1"/>
</dbReference>
<reference evidence="12" key="1">
    <citation type="submission" date="2024-07" db="EMBL/GenBank/DDBJ databases">
        <title>Halotolerant mesophilic bacterium Ornithinibacillus sp. 4-3, sp. nov., isolated from soil.</title>
        <authorList>
            <person name="Sidarenka A.V."/>
            <person name="Guliayeva D.E."/>
            <person name="Leanovich S.I."/>
            <person name="Hileuskaya K.S."/>
            <person name="Akhremchuk A.E."/>
            <person name="Sikolenko M.A."/>
            <person name="Valentovich L.N."/>
        </authorList>
    </citation>
    <scope>NUCLEOTIDE SEQUENCE</scope>
    <source>
        <strain evidence="12">4-3</strain>
    </source>
</reference>
<feature type="transmembrane region" description="Helical" evidence="10">
    <location>
        <begin position="49"/>
        <end position="68"/>
    </location>
</feature>
<organism evidence="12">
    <name type="scientific">Ornithinibacillus sp. 4-3</name>
    <dbReference type="NCBI Taxonomy" id="3231488"/>
    <lineage>
        <taxon>Bacteria</taxon>
        <taxon>Bacillati</taxon>
        <taxon>Bacillota</taxon>
        <taxon>Bacilli</taxon>
        <taxon>Bacillales</taxon>
        <taxon>Bacillaceae</taxon>
        <taxon>Ornithinibacillus</taxon>
    </lineage>
</organism>
<comment type="subcellular location">
    <subcellularLocation>
        <location evidence="2">Cell membrane</location>
        <topology evidence="2">Multi-pass membrane protein</topology>
    </subcellularLocation>
</comment>
<dbReference type="CDD" id="cd00082">
    <property type="entry name" value="HisKA"/>
    <property type="match status" value="1"/>
</dbReference>